<dbReference type="EMBL" id="JXRA01000048">
    <property type="protein sequence ID" value="KIO77030.1"/>
    <property type="molecule type" value="Genomic_DNA"/>
</dbReference>
<sequence length="104" mass="11173">MAKLKLTHSELAALDALIAELQGDHKGVEAEVGDLKAFITAVVRTAVQATKVAIKATPYVTDIVEVATAILGKETHDEASKSLEKHAKAGINVQQLIELRKKFN</sequence>
<evidence type="ECO:0000313" key="1">
    <source>
        <dbReference type="EMBL" id="KIO77030.1"/>
    </source>
</evidence>
<accession>A0A0D0GLF7</accession>
<protein>
    <submittedName>
        <fullName evidence="1">Uncharacterized protein</fullName>
    </submittedName>
</protein>
<name>A0A0D0GLF7_9SPHI</name>
<dbReference type="OrthoDB" id="770950at2"/>
<comment type="caution">
    <text evidence="1">The sequence shown here is derived from an EMBL/GenBank/DDBJ whole genome shotgun (WGS) entry which is preliminary data.</text>
</comment>
<dbReference type="Proteomes" id="UP000032049">
    <property type="component" value="Unassembled WGS sequence"/>
</dbReference>
<dbReference type="RefSeq" id="WP_041882180.1">
    <property type="nucleotide sequence ID" value="NZ_CP157278.1"/>
</dbReference>
<gene>
    <name evidence="1" type="ORF">TH53_11725</name>
</gene>
<evidence type="ECO:0000313" key="2">
    <source>
        <dbReference type="Proteomes" id="UP000032049"/>
    </source>
</evidence>
<dbReference type="STRING" id="1503925.TH53_11725"/>
<organism evidence="1 2">
    <name type="scientific">Pedobacter lusitanus</name>
    <dbReference type="NCBI Taxonomy" id="1503925"/>
    <lineage>
        <taxon>Bacteria</taxon>
        <taxon>Pseudomonadati</taxon>
        <taxon>Bacteroidota</taxon>
        <taxon>Sphingobacteriia</taxon>
        <taxon>Sphingobacteriales</taxon>
        <taxon>Sphingobacteriaceae</taxon>
        <taxon>Pedobacter</taxon>
    </lineage>
</organism>
<dbReference type="AlphaFoldDB" id="A0A0D0GLF7"/>
<keyword evidence="2" id="KW-1185">Reference proteome</keyword>
<reference evidence="1 2" key="1">
    <citation type="submission" date="2015-01" db="EMBL/GenBank/DDBJ databases">
        <title>Draft genome sequence of Pedobacter sp. NL19 isolated from sludge of an effluent treatment pond in an abandoned uranium mine.</title>
        <authorList>
            <person name="Santos T."/>
            <person name="Caetano T."/>
            <person name="Covas C."/>
            <person name="Cruz A."/>
            <person name="Mendo S."/>
        </authorList>
    </citation>
    <scope>NUCLEOTIDE SEQUENCE [LARGE SCALE GENOMIC DNA]</scope>
    <source>
        <strain evidence="1 2">NL19</strain>
    </source>
</reference>
<proteinExistence type="predicted"/>